<sequence>MHRFGVLGARQDGGEGQPGGEPGTSTSTSPGAALTASSTSSSTAAPTTASATATPFRTGSGGNVGMVIPVVAAITGLFGLILGFFILRRTRIKHKNPKYLPTPFLKKAWQKWNPGVMAYKLPDADESLEPISRLNDNTAAAVATETEAATAGVGRNTSVRSVMTLPAYRPNALTDEQVLGREGDREGIDVVIEFPEGPDEEESRREEEMEALYQVRLARRRENEDRELRRRERREARDRGDFAALREIAARSRAASGASVEQTVEHLRAEHERIKRERQKPVSSVAYGDLGVARHDGTRIRASSHEDEQQGLLGDMASIATSSHYRGGDRRTSSILSIDTTNFEPLSSRLTRSRTNSRASALTEWRTSMGAGSSPENERGEVPPSSPPEYENTSLGTPRDERGRERPEPPPDYTSPVLARGEQPSLESTLPTHSPHASPSTVSRPTTPESPLSPHHRARAESVGVSADSRSSSRVSPARRGDGAGGRESSSGSSSQGVSGVPQLPDLRFSVLPSIHVDPESLSNGPRGGGTGETSG</sequence>
<evidence type="ECO:0000313" key="8">
    <source>
        <dbReference type="Proteomes" id="UP001285354"/>
    </source>
</evidence>
<dbReference type="GO" id="GO:0016020">
    <property type="term" value="C:membrane"/>
    <property type="evidence" value="ECO:0007669"/>
    <property type="project" value="UniProtKB-SubCell"/>
</dbReference>
<dbReference type="AlphaFoldDB" id="A0AAD9W9X3"/>
<accession>A0AAD9W9X3</accession>
<dbReference type="InterPro" id="IPR051694">
    <property type="entry name" value="Immunoregulatory_rcpt-like"/>
</dbReference>
<organism evidence="7 8">
    <name type="scientific">Diplocarpon rosae</name>
    <dbReference type="NCBI Taxonomy" id="946125"/>
    <lineage>
        <taxon>Eukaryota</taxon>
        <taxon>Fungi</taxon>
        <taxon>Dikarya</taxon>
        <taxon>Ascomycota</taxon>
        <taxon>Pezizomycotina</taxon>
        <taxon>Leotiomycetes</taxon>
        <taxon>Helotiales</taxon>
        <taxon>Drepanopezizaceae</taxon>
        <taxon>Diplocarpon</taxon>
    </lineage>
</organism>
<keyword evidence="8" id="KW-1185">Reference proteome</keyword>
<keyword evidence="2 6" id="KW-0812">Transmembrane</keyword>
<evidence type="ECO:0000313" key="7">
    <source>
        <dbReference type="EMBL" id="KAK2623580.1"/>
    </source>
</evidence>
<feature type="region of interest" description="Disordered" evidence="5">
    <location>
        <begin position="346"/>
        <end position="536"/>
    </location>
</feature>
<feature type="compositionally biased region" description="Gly residues" evidence="5">
    <location>
        <begin position="526"/>
        <end position="536"/>
    </location>
</feature>
<comment type="caution">
    <text evidence="7">The sequence shown here is derived from an EMBL/GenBank/DDBJ whole genome shotgun (WGS) entry which is preliminary data.</text>
</comment>
<feature type="compositionally biased region" description="Low complexity" evidence="5">
    <location>
        <begin position="462"/>
        <end position="478"/>
    </location>
</feature>
<dbReference type="EMBL" id="JAUBYV010000013">
    <property type="protein sequence ID" value="KAK2623580.1"/>
    <property type="molecule type" value="Genomic_DNA"/>
</dbReference>
<dbReference type="Proteomes" id="UP001285354">
    <property type="component" value="Unassembled WGS sequence"/>
</dbReference>
<name>A0AAD9W9X3_9HELO</name>
<evidence type="ECO:0000256" key="2">
    <source>
        <dbReference type="ARBA" id="ARBA00022692"/>
    </source>
</evidence>
<protein>
    <submittedName>
        <fullName evidence="7">Uncharacterized protein</fullName>
    </submittedName>
</protein>
<feature type="transmembrane region" description="Helical" evidence="6">
    <location>
        <begin position="66"/>
        <end position="87"/>
    </location>
</feature>
<evidence type="ECO:0000256" key="4">
    <source>
        <dbReference type="ARBA" id="ARBA00023136"/>
    </source>
</evidence>
<feature type="compositionally biased region" description="Low complexity" evidence="5">
    <location>
        <begin position="23"/>
        <end position="55"/>
    </location>
</feature>
<reference evidence="7" key="1">
    <citation type="submission" date="2023-06" db="EMBL/GenBank/DDBJ databases">
        <title>Draft genome of Marssonina rosae.</title>
        <authorList>
            <person name="Cheng Q."/>
        </authorList>
    </citation>
    <scope>NUCLEOTIDE SEQUENCE</scope>
    <source>
        <strain evidence="7">R4</strain>
    </source>
</reference>
<feature type="region of interest" description="Disordered" evidence="5">
    <location>
        <begin position="1"/>
        <end position="58"/>
    </location>
</feature>
<dbReference type="GO" id="GO:0071944">
    <property type="term" value="C:cell periphery"/>
    <property type="evidence" value="ECO:0007669"/>
    <property type="project" value="UniProtKB-ARBA"/>
</dbReference>
<keyword evidence="4 6" id="KW-0472">Membrane</keyword>
<gene>
    <name evidence="7" type="ORF">QTJ16_007134</name>
</gene>
<feature type="compositionally biased region" description="Low complexity" evidence="5">
    <location>
        <begin position="346"/>
        <end position="363"/>
    </location>
</feature>
<evidence type="ECO:0000256" key="3">
    <source>
        <dbReference type="ARBA" id="ARBA00022989"/>
    </source>
</evidence>
<proteinExistence type="predicted"/>
<evidence type="ECO:0000256" key="6">
    <source>
        <dbReference type="SAM" id="Phobius"/>
    </source>
</evidence>
<keyword evidence="3 6" id="KW-1133">Transmembrane helix</keyword>
<evidence type="ECO:0000256" key="1">
    <source>
        <dbReference type="ARBA" id="ARBA00004167"/>
    </source>
</evidence>
<comment type="subcellular location">
    <subcellularLocation>
        <location evidence="1">Membrane</location>
        <topology evidence="1">Single-pass membrane protein</topology>
    </subcellularLocation>
</comment>
<evidence type="ECO:0000256" key="5">
    <source>
        <dbReference type="SAM" id="MobiDB-lite"/>
    </source>
</evidence>
<feature type="compositionally biased region" description="Basic and acidic residues" evidence="5">
    <location>
        <begin position="398"/>
        <end position="409"/>
    </location>
</feature>
<feature type="compositionally biased region" description="Low complexity" evidence="5">
    <location>
        <begin position="487"/>
        <end position="500"/>
    </location>
</feature>
<dbReference type="PANTHER" id="PTHR15549">
    <property type="entry name" value="PAIRED IMMUNOGLOBULIN-LIKE TYPE 2 RECEPTOR"/>
    <property type="match status" value="1"/>
</dbReference>
<feature type="compositionally biased region" description="Polar residues" evidence="5">
    <location>
        <begin position="425"/>
        <end position="450"/>
    </location>
</feature>